<dbReference type="RefSeq" id="WP_153712973.1">
    <property type="nucleotide sequence ID" value="NZ_CP045871.1"/>
</dbReference>
<evidence type="ECO:0000259" key="4">
    <source>
        <dbReference type="Pfam" id="PF00205"/>
    </source>
</evidence>
<dbReference type="InterPro" id="IPR006397">
    <property type="entry name" value="Glyox_carbo_lig"/>
</dbReference>
<proteinExistence type="inferred from homology"/>
<feature type="domain" description="Thiamine pyrophosphate enzyme central" evidence="4">
    <location>
        <begin position="193"/>
        <end position="328"/>
    </location>
</feature>
<evidence type="ECO:0000259" key="5">
    <source>
        <dbReference type="Pfam" id="PF02775"/>
    </source>
</evidence>
<dbReference type="GO" id="GO:0009436">
    <property type="term" value="P:glyoxylate catabolic process"/>
    <property type="evidence" value="ECO:0007669"/>
    <property type="project" value="InterPro"/>
</dbReference>
<dbReference type="InterPro" id="IPR029035">
    <property type="entry name" value="DHS-like_NAD/FAD-binding_dom"/>
</dbReference>
<dbReference type="Gene3D" id="3.40.50.970">
    <property type="match status" value="2"/>
</dbReference>
<dbReference type="SUPFAM" id="SSF52467">
    <property type="entry name" value="DHS-like NAD/FAD-binding domain"/>
    <property type="match status" value="1"/>
</dbReference>
<keyword evidence="8" id="KW-1185">Reference proteome</keyword>
<dbReference type="Pfam" id="PF02776">
    <property type="entry name" value="TPP_enzyme_N"/>
    <property type="match status" value="1"/>
</dbReference>
<sequence>MTQMRAVDAMALILEKEGITQAFGVPGAAINPFYSALKGHGGFNHVLARHVEAASHMAEGFTRAAPGNIGLCIGTSGPGGTDMVTGLYSAWADSIPILCVTGQAPIAKLDKEDFQAVDIVSIAAPVTKWAVMLGAAAQLPGTLRKACQLMREGRKGPVLIDLPIDVQMTEIDFDIDLYEPAEIAKPAPSAAQIDRLVDLINQSERPVIVAGGGIINATAEAELLAFADARRIPVIPTLMGWGCIPDDHDLMAGMVGLQTSHRCGNATLLRADLVIGIGNRWANRHTGDLETYTRGRKFVHVDVEATQIGRIFEPTLGIVSDAKQALVQFVAALPRITQRFDRWSAECLHRKHHMLRKTDFEQVPMKPQRIYQAMNEAFGPDTRYVSTIGLSQIAGGQFLKVFKPRHWINCGQAGPLGWTLPAALGVSAACPDEVVVGVCGDYDFQFLIEELAVGAQHGLGVVIILLNNAYLGLIRQAQKGFDMDFQVSLAFDNQNTPAGGDGVPQAYGVDHAKVIEGMGCEVIRVLEPQHLNQGLIDAQARAKAQRVPVVVECICERVTNIAMGQSIAAINEFEPIDCRDGDLTAETFWVPKMEKIDA</sequence>
<keyword evidence="2 3" id="KW-0786">Thiamine pyrophosphate</keyword>
<dbReference type="EC" id="4.1.1.47" evidence="7"/>
<dbReference type="KEGG" id="llp:GH975_02360"/>
<evidence type="ECO:0000313" key="8">
    <source>
        <dbReference type="Proteomes" id="UP000388235"/>
    </source>
</evidence>
<dbReference type="PANTHER" id="PTHR18968:SF14">
    <property type="entry name" value="GLYOXYLATE CARBOLIGASE"/>
    <property type="match status" value="1"/>
</dbReference>
<name>A0A5Q2Q5V1_9GAMM</name>
<dbReference type="NCBIfam" id="NF008431">
    <property type="entry name" value="PRK11269.1"/>
    <property type="match status" value="1"/>
</dbReference>
<dbReference type="InterPro" id="IPR011766">
    <property type="entry name" value="TPP_enzyme_TPP-bd"/>
</dbReference>
<dbReference type="GO" id="GO:0000287">
    <property type="term" value="F:magnesium ion binding"/>
    <property type="evidence" value="ECO:0007669"/>
    <property type="project" value="InterPro"/>
</dbReference>
<evidence type="ECO:0000256" key="2">
    <source>
        <dbReference type="ARBA" id="ARBA00023052"/>
    </source>
</evidence>
<dbReference type="OrthoDB" id="9785953at2"/>
<organism evidence="7 8">
    <name type="scientific">Litorivicinus lipolyticus</name>
    <dbReference type="NCBI Taxonomy" id="418701"/>
    <lineage>
        <taxon>Bacteria</taxon>
        <taxon>Pseudomonadati</taxon>
        <taxon>Pseudomonadota</taxon>
        <taxon>Gammaproteobacteria</taxon>
        <taxon>Oceanospirillales</taxon>
        <taxon>Litorivicinaceae</taxon>
        <taxon>Litorivicinus</taxon>
    </lineage>
</organism>
<dbReference type="FunFam" id="3.40.50.1220:FF:000008">
    <property type="entry name" value="Acetolactate synthase"/>
    <property type="match status" value="1"/>
</dbReference>
<dbReference type="NCBIfam" id="TIGR01504">
    <property type="entry name" value="glyox_carbo_lig"/>
    <property type="match status" value="1"/>
</dbReference>
<dbReference type="Pfam" id="PF02775">
    <property type="entry name" value="TPP_enzyme_C"/>
    <property type="match status" value="1"/>
</dbReference>
<accession>A0A5Q2Q5V1</accession>
<dbReference type="InterPro" id="IPR012000">
    <property type="entry name" value="Thiamin_PyroP_enz_cen_dom"/>
</dbReference>
<dbReference type="AlphaFoldDB" id="A0A5Q2Q5V1"/>
<evidence type="ECO:0000313" key="7">
    <source>
        <dbReference type="EMBL" id="QGG79469.1"/>
    </source>
</evidence>
<dbReference type="InterPro" id="IPR045229">
    <property type="entry name" value="TPP_enz"/>
</dbReference>
<dbReference type="GO" id="GO:0030976">
    <property type="term" value="F:thiamine pyrophosphate binding"/>
    <property type="evidence" value="ECO:0007669"/>
    <property type="project" value="InterPro"/>
</dbReference>
<evidence type="ECO:0000256" key="3">
    <source>
        <dbReference type="RuleBase" id="RU362132"/>
    </source>
</evidence>
<reference evidence="7 8" key="1">
    <citation type="submission" date="2019-11" db="EMBL/GenBank/DDBJ databases">
        <authorList>
            <person name="Khan S.A."/>
            <person name="Jeon C.O."/>
            <person name="Chun B.H."/>
        </authorList>
    </citation>
    <scope>NUCLEOTIDE SEQUENCE [LARGE SCALE GENOMIC DNA]</scope>
    <source>
        <strain evidence="7 8">IMCC 1097</strain>
    </source>
</reference>
<gene>
    <name evidence="7" type="primary">gcl</name>
    <name evidence="7" type="ORF">GH975_02360</name>
</gene>
<dbReference type="GO" id="GO:0050660">
    <property type="term" value="F:flavin adenine dinucleotide binding"/>
    <property type="evidence" value="ECO:0007669"/>
    <property type="project" value="TreeGrafter"/>
</dbReference>
<dbReference type="FunFam" id="3.40.50.970:FF:000007">
    <property type="entry name" value="Acetolactate synthase"/>
    <property type="match status" value="1"/>
</dbReference>
<evidence type="ECO:0000256" key="1">
    <source>
        <dbReference type="ARBA" id="ARBA00007812"/>
    </source>
</evidence>
<dbReference type="GO" id="GO:0005948">
    <property type="term" value="C:acetolactate synthase complex"/>
    <property type="evidence" value="ECO:0007669"/>
    <property type="project" value="TreeGrafter"/>
</dbReference>
<dbReference type="Pfam" id="PF00205">
    <property type="entry name" value="TPP_enzyme_M"/>
    <property type="match status" value="1"/>
</dbReference>
<dbReference type="GO" id="GO:0016874">
    <property type="term" value="F:ligase activity"/>
    <property type="evidence" value="ECO:0007669"/>
    <property type="project" value="UniProtKB-KW"/>
</dbReference>
<dbReference type="EMBL" id="CP045871">
    <property type="protein sequence ID" value="QGG79469.1"/>
    <property type="molecule type" value="Genomic_DNA"/>
</dbReference>
<keyword evidence="7" id="KW-0456">Lyase</keyword>
<feature type="domain" description="Thiamine pyrophosphate enzyme N-terminal TPP-binding" evidence="6">
    <location>
        <begin position="4"/>
        <end position="121"/>
    </location>
</feature>
<keyword evidence="7" id="KW-0436">Ligase</keyword>
<dbReference type="CDD" id="cd07035">
    <property type="entry name" value="TPP_PYR_POX_like"/>
    <property type="match status" value="1"/>
</dbReference>
<dbReference type="GO" id="GO:0009097">
    <property type="term" value="P:isoleucine biosynthetic process"/>
    <property type="evidence" value="ECO:0007669"/>
    <property type="project" value="TreeGrafter"/>
</dbReference>
<comment type="similarity">
    <text evidence="1 3">Belongs to the TPP enzyme family.</text>
</comment>
<dbReference type="Gene3D" id="3.40.50.1220">
    <property type="entry name" value="TPP-binding domain"/>
    <property type="match status" value="1"/>
</dbReference>
<protein>
    <submittedName>
        <fullName evidence="7">Glyoxylate carboligase</fullName>
        <ecNumber evidence="7">4.1.1.47</ecNumber>
    </submittedName>
</protein>
<dbReference type="Proteomes" id="UP000388235">
    <property type="component" value="Chromosome"/>
</dbReference>
<dbReference type="GO" id="GO:0009028">
    <property type="term" value="F:tartronate-semialdehyde synthase activity"/>
    <property type="evidence" value="ECO:0007669"/>
    <property type="project" value="UniProtKB-EC"/>
</dbReference>
<dbReference type="SUPFAM" id="SSF52518">
    <property type="entry name" value="Thiamin diphosphate-binding fold (THDP-binding)"/>
    <property type="match status" value="2"/>
</dbReference>
<dbReference type="InterPro" id="IPR012001">
    <property type="entry name" value="Thiamin_PyroP_enz_TPP-bd_dom"/>
</dbReference>
<feature type="domain" description="Thiamine pyrophosphate enzyme TPP-binding" evidence="5">
    <location>
        <begin position="388"/>
        <end position="553"/>
    </location>
</feature>
<dbReference type="PANTHER" id="PTHR18968">
    <property type="entry name" value="THIAMINE PYROPHOSPHATE ENZYMES"/>
    <property type="match status" value="1"/>
</dbReference>
<dbReference type="GO" id="GO:0009099">
    <property type="term" value="P:L-valine biosynthetic process"/>
    <property type="evidence" value="ECO:0007669"/>
    <property type="project" value="TreeGrafter"/>
</dbReference>
<evidence type="ECO:0000259" key="6">
    <source>
        <dbReference type="Pfam" id="PF02776"/>
    </source>
</evidence>
<dbReference type="InterPro" id="IPR029061">
    <property type="entry name" value="THDP-binding"/>
</dbReference>